<feature type="domain" description="DUF4274" evidence="1">
    <location>
        <begin position="50"/>
        <end position="124"/>
    </location>
</feature>
<dbReference type="Pfam" id="PF14096">
    <property type="entry name" value="DUF4274"/>
    <property type="match status" value="1"/>
</dbReference>
<sequence length="166" mass="19372">MPFLSDEKKEFIQSRIVEAYEFFSEEELMSEDGDEKITQLQLQNLQVLTSPEELHFLLNQWNWDEGTHIPYRLLAHPACDHGTALMVYWLMDPAYYATYASASQVPDYQQEDFIVFKKLEDRLLNNDFNTSRIKFVPSAFAGWESQEDPKIPAALKLASPGKEWEE</sequence>
<dbReference type="Proteomes" id="UP000632273">
    <property type="component" value="Unassembled WGS sequence"/>
</dbReference>
<reference evidence="3" key="1">
    <citation type="journal article" date="2019" name="Int. J. Syst. Evol. Microbiol.">
        <title>The Global Catalogue of Microorganisms (GCM) 10K type strain sequencing project: providing services to taxonomists for standard genome sequencing and annotation.</title>
        <authorList>
            <consortium name="The Broad Institute Genomics Platform"/>
            <consortium name="The Broad Institute Genome Sequencing Center for Infectious Disease"/>
            <person name="Wu L."/>
            <person name="Ma J."/>
        </authorList>
    </citation>
    <scope>NUCLEOTIDE SEQUENCE [LARGE SCALE GENOMIC DNA]</scope>
    <source>
        <strain evidence="3">CGMCC 1.15197</strain>
    </source>
</reference>
<evidence type="ECO:0000259" key="1">
    <source>
        <dbReference type="Pfam" id="PF14096"/>
    </source>
</evidence>
<comment type="caution">
    <text evidence="2">The sequence shown here is derived from an EMBL/GenBank/DDBJ whole genome shotgun (WGS) entry which is preliminary data.</text>
</comment>
<evidence type="ECO:0000313" key="2">
    <source>
        <dbReference type="EMBL" id="GGF15624.1"/>
    </source>
</evidence>
<name>A0ABQ1UEQ5_9BACT</name>
<dbReference type="EMBL" id="BMHT01000005">
    <property type="protein sequence ID" value="GGF15624.1"/>
    <property type="molecule type" value="Genomic_DNA"/>
</dbReference>
<evidence type="ECO:0000313" key="3">
    <source>
        <dbReference type="Proteomes" id="UP000632273"/>
    </source>
</evidence>
<keyword evidence="3" id="KW-1185">Reference proteome</keyword>
<organism evidence="2 3">
    <name type="scientific">Hymenobacter cavernae</name>
    <dbReference type="NCBI Taxonomy" id="2044852"/>
    <lineage>
        <taxon>Bacteria</taxon>
        <taxon>Pseudomonadati</taxon>
        <taxon>Bacteroidota</taxon>
        <taxon>Cytophagia</taxon>
        <taxon>Cytophagales</taxon>
        <taxon>Hymenobacteraceae</taxon>
        <taxon>Hymenobacter</taxon>
    </lineage>
</organism>
<accession>A0ABQ1UEQ5</accession>
<proteinExistence type="predicted"/>
<gene>
    <name evidence="2" type="ORF">GCM10011383_28630</name>
</gene>
<dbReference type="RefSeq" id="WP_188814710.1">
    <property type="nucleotide sequence ID" value="NZ_BMHT01000005.1"/>
</dbReference>
<dbReference type="InterPro" id="IPR025369">
    <property type="entry name" value="DUF4274"/>
</dbReference>
<protein>
    <recommendedName>
        <fullName evidence="1">DUF4274 domain-containing protein</fullName>
    </recommendedName>
</protein>